<protein>
    <recommendedName>
        <fullName evidence="3">Flagellar protein FlbD</fullName>
    </recommendedName>
</protein>
<reference evidence="1 2" key="1">
    <citation type="submission" date="2016-11" db="EMBL/GenBank/DDBJ databases">
        <authorList>
            <person name="Varghese N."/>
            <person name="Submissions S."/>
        </authorList>
    </citation>
    <scope>NUCLEOTIDE SEQUENCE [LARGE SCALE GENOMIC DNA]</scope>
    <source>
        <strain evidence="1 2">DSM 20664</strain>
    </source>
</reference>
<comment type="caution">
    <text evidence="1">The sequence shown here is derived from an EMBL/GenBank/DDBJ whole genome shotgun (WGS) entry which is preliminary data.</text>
</comment>
<name>A0ABY1JD65_9BACT</name>
<gene>
    <name evidence="1" type="ORF">SAMN05444368_1088</name>
</gene>
<evidence type="ECO:0000313" key="2">
    <source>
        <dbReference type="Proteomes" id="UP000185093"/>
    </source>
</evidence>
<evidence type="ECO:0000313" key="1">
    <source>
        <dbReference type="EMBL" id="SIN67691.1"/>
    </source>
</evidence>
<organism evidence="1 2">
    <name type="scientific">Acetomicrobium flavidum</name>
    <dbReference type="NCBI Taxonomy" id="49896"/>
    <lineage>
        <taxon>Bacteria</taxon>
        <taxon>Thermotogati</taxon>
        <taxon>Synergistota</taxon>
        <taxon>Synergistia</taxon>
        <taxon>Synergistales</taxon>
        <taxon>Acetomicrobiaceae</taxon>
        <taxon>Acetomicrobium</taxon>
    </lineage>
</organism>
<sequence length="68" mass="7694">MNSVSTGEDLMPLGNVVALVGAENKTLIYMRNGDIRVIGRNIRSVVRKYQELRIFLQDASIIKERSML</sequence>
<proteinExistence type="predicted"/>
<dbReference type="EMBL" id="FSQZ01000001">
    <property type="protein sequence ID" value="SIN67691.1"/>
    <property type="molecule type" value="Genomic_DNA"/>
</dbReference>
<evidence type="ECO:0008006" key="3">
    <source>
        <dbReference type="Google" id="ProtNLM"/>
    </source>
</evidence>
<keyword evidence="2" id="KW-1185">Reference proteome</keyword>
<dbReference type="RefSeq" id="WP_014805942.1">
    <property type="nucleotide sequence ID" value="NZ_DAONLC010000017.1"/>
</dbReference>
<accession>A0ABY1JD65</accession>
<dbReference type="Proteomes" id="UP000185093">
    <property type="component" value="Unassembled WGS sequence"/>
</dbReference>